<protein>
    <submittedName>
        <fullName evidence="1">Uncharacterized protein</fullName>
    </submittedName>
</protein>
<gene>
    <name evidence="1" type="ORF">FD46_GL001555</name>
</gene>
<comment type="caution">
    <text evidence="1">The sequence shown here is derived from an EMBL/GenBank/DDBJ whole genome shotgun (WGS) entry which is preliminary data.</text>
</comment>
<evidence type="ECO:0000313" key="2">
    <source>
        <dbReference type="Proteomes" id="UP000051686"/>
    </source>
</evidence>
<accession>A0A0R1MH64</accession>
<keyword evidence="2" id="KW-1185">Reference proteome</keyword>
<dbReference type="AlphaFoldDB" id="A0A0R1MH64"/>
<name>A0A0R1MH64_9LACO</name>
<proteinExistence type="predicted"/>
<sequence length="80" mass="8874">MTVVPFFRNKSLAKNILLGSFLTDESFALSMNKINYIDHGWGFASLASALAGAFDKSTQVRFEVYTGSNVRRLALPSNNR</sequence>
<reference evidence="1 2" key="1">
    <citation type="journal article" date="2015" name="Genome Announc.">
        <title>Expanding the biotechnology potential of lactobacilli through comparative genomics of 213 strains and associated genera.</title>
        <authorList>
            <person name="Sun Z."/>
            <person name="Harris H.M."/>
            <person name="McCann A."/>
            <person name="Guo C."/>
            <person name="Argimon S."/>
            <person name="Zhang W."/>
            <person name="Yang X."/>
            <person name="Jeffery I.B."/>
            <person name="Cooney J.C."/>
            <person name="Kagawa T.F."/>
            <person name="Liu W."/>
            <person name="Song Y."/>
            <person name="Salvetti E."/>
            <person name="Wrobel A."/>
            <person name="Rasinkangas P."/>
            <person name="Parkhill J."/>
            <person name="Rea M.C."/>
            <person name="O'Sullivan O."/>
            <person name="Ritari J."/>
            <person name="Douillard F.P."/>
            <person name="Paul Ross R."/>
            <person name="Yang R."/>
            <person name="Briner A.E."/>
            <person name="Felis G.E."/>
            <person name="de Vos W.M."/>
            <person name="Barrangou R."/>
            <person name="Klaenhammer T.R."/>
            <person name="Caufield P.W."/>
            <person name="Cui Y."/>
            <person name="Zhang H."/>
            <person name="O'Toole P.W."/>
        </authorList>
    </citation>
    <scope>NUCLEOTIDE SEQUENCE [LARGE SCALE GENOMIC DNA]</scope>
    <source>
        <strain evidence="1 2">DSM 19972</strain>
    </source>
</reference>
<dbReference type="STRING" id="1423777.FD46_GL001555"/>
<dbReference type="Proteomes" id="UP000051686">
    <property type="component" value="Unassembled WGS sequence"/>
</dbReference>
<organism evidence="1 2">
    <name type="scientific">Liquorilactobacillus oeni DSM 19972</name>
    <dbReference type="NCBI Taxonomy" id="1423777"/>
    <lineage>
        <taxon>Bacteria</taxon>
        <taxon>Bacillati</taxon>
        <taxon>Bacillota</taxon>
        <taxon>Bacilli</taxon>
        <taxon>Lactobacillales</taxon>
        <taxon>Lactobacillaceae</taxon>
        <taxon>Liquorilactobacillus</taxon>
    </lineage>
</organism>
<evidence type="ECO:0000313" key="1">
    <source>
        <dbReference type="EMBL" id="KRL04426.1"/>
    </source>
</evidence>
<dbReference type="EMBL" id="AZEH01000039">
    <property type="protein sequence ID" value="KRL04426.1"/>
    <property type="molecule type" value="Genomic_DNA"/>
</dbReference>
<dbReference type="PATRIC" id="fig|1423777.3.peg.1606"/>